<evidence type="ECO:0000313" key="2">
    <source>
        <dbReference type="Proteomes" id="UP000095094"/>
    </source>
</evidence>
<dbReference type="OrthoDB" id="2184816at2"/>
<gene>
    <name evidence="1" type="ORF">BCR25_15160</name>
</gene>
<comment type="caution">
    <text evidence="1">The sequence shown here is derived from an EMBL/GenBank/DDBJ whole genome shotgun (WGS) entry which is preliminary data.</text>
</comment>
<proteinExistence type="predicted"/>
<sequence length="105" mass="12498">MSEKRPKINIEMNPTQYYPHVREELKKELETQFPNDPQTVEQHLSYADALHTLEKEMEQIMVSLDQKLIAAENNALTFLEASPERIPLYVRRLTAHYEQWKKENT</sequence>
<dbReference type="RefSeq" id="WP_069662401.1">
    <property type="nucleotide sequence ID" value="NZ_JBHUJJ010000001.1"/>
</dbReference>
<protein>
    <submittedName>
        <fullName evidence="1">Uncharacterized protein</fullName>
    </submittedName>
</protein>
<evidence type="ECO:0000313" key="1">
    <source>
        <dbReference type="EMBL" id="OEG18930.1"/>
    </source>
</evidence>
<reference evidence="2" key="1">
    <citation type="submission" date="2016-09" db="EMBL/GenBank/DDBJ databases">
        <authorList>
            <person name="Gulvik C.A."/>
        </authorList>
    </citation>
    <scope>NUCLEOTIDE SEQUENCE [LARGE SCALE GENOMIC DNA]</scope>
    <source>
        <strain evidence="2">LMG 8895</strain>
    </source>
</reference>
<dbReference type="EMBL" id="MIJY01000004">
    <property type="protein sequence ID" value="OEG18930.1"/>
    <property type="molecule type" value="Genomic_DNA"/>
</dbReference>
<organism evidence="1 2">
    <name type="scientific">Enterococcus termitis</name>
    <dbReference type="NCBI Taxonomy" id="332950"/>
    <lineage>
        <taxon>Bacteria</taxon>
        <taxon>Bacillati</taxon>
        <taxon>Bacillota</taxon>
        <taxon>Bacilli</taxon>
        <taxon>Lactobacillales</taxon>
        <taxon>Enterococcaceae</taxon>
        <taxon>Enterococcus</taxon>
    </lineage>
</organism>
<keyword evidence="2" id="KW-1185">Reference proteome</keyword>
<accession>A0A1E5H2R9</accession>
<name>A0A1E5H2R9_9ENTE</name>
<dbReference type="AlphaFoldDB" id="A0A1E5H2R9"/>
<dbReference type="Proteomes" id="UP000095094">
    <property type="component" value="Unassembled WGS sequence"/>
</dbReference>